<dbReference type="Gene3D" id="3.30.565.10">
    <property type="entry name" value="Histidine kinase-like ATPase, C-terminal domain"/>
    <property type="match status" value="1"/>
</dbReference>
<dbReference type="Gene3D" id="6.10.340.10">
    <property type="match status" value="1"/>
</dbReference>
<dbReference type="Proteomes" id="UP000291121">
    <property type="component" value="Chromosome"/>
</dbReference>
<dbReference type="PROSITE" id="PS50109">
    <property type="entry name" value="HIS_KIN"/>
    <property type="match status" value="1"/>
</dbReference>
<feature type="transmembrane region" description="Helical" evidence="10">
    <location>
        <begin position="158"/>
        <end position="181"/>
    </location>
</feature>
<dbReference type="PROSITE" id="PS50885">
    <property type="entry name" value="HAMP"/>
    <property type="match status" value="1"/>
</dbReference>
<dbReference type="InterPro" id="IPR050428">
    <property type="entry name" value="TCS_sensor_his_kinase"/>
</dbReference>
<dbReference type="PANTHER" id="PTHR45436:SF8">
    <property type="entry name" value="HISTIDINE KINASE"/>
    <property type="match status" value="1"/>
</dbReference>
<dbReference type="InterPro" id="IPR003661">
    <property type="entry name" value="HisK_dim/P_dom"/>
</dbReference>
<evidence type="ECO:0000256" key="9">
    <source>
        <dbReference type="ARBA" id="ARBA00023012"/>
    </source>
</evidence>
<dbReference type="InterPro" id="IPR036890">
    <property type="entry name" value="HATPase_C_sf"/>
</dbReference>
<evidence type="ECO:0000256" key="4">
    <source>
        <dbReference type="ARBA" id="ARBA00022553"/>
    </source>
</evidence>
<dbReference type="RefSeq" id="WP_208668520.1">
    <property type="nucleotide sequence ID" value="NZ_CP024767.1"/>
</dbReference>
<dbReference type="SUPFAM" id="SSF47384">
    <property type="entry name" value="Homodimeric domain of signal transducing histidine kinase"/>
    <property type="match status" value="1"/>
</dbReference>
<dbReference type="InterPro" id="IPR003594">
    <property type="entry name" value="HATPase_dom"/>
</dbReference>
<dbReference type="PROSITE" id="PS51257">
    <property type="entry name" value="PROKAR_LIPOPROTEIN"/>
    <property type="match status" value="1"/>
</dbReference>
<evidence type="ECO:0000256" key="6">
    <source>
        <dbReference type="ARBA" id="ARBA00022692"/>
    </source>
</evidence>
<dbReference type="Pfam" id="PF02518">
    <property type="entry name" value="HATPase_c"/>
    <property type="match status" value="1"/>
</dbReference>
<dbReference type="EC" id="2.7.13.3" evidence="3"/>
<dbReference type="SMART" id="SM00388">
    <property type="entry name" value="HisKA"/>
    <property type="match status" value="1"/>
</dbReference>
<protein>
    <recommendedName>
        <fullName evidence="3">histidine kinase</fullName>
        <ecNumber evidence="3">2.7.13.3</ecNumber>
    </recommendedName>
</protein>
<organism evidence="13 14">
    <name type="scientific">Pseudomonas arsenicoxydans</name>
    <dbReference type="NCBI Taxonomy" id="702115"/>
    <lineage>
        <taxon>Bacteria</taxon>
        <taxon>Pseudomonadati</taxon>
        <taxon>Pseudomonadota</taxon>
        <taxon>Gammaproteobacteria</taxon>
        <taxon>Pseudomonadales</taxon>
        <taxon>Pseudomonadaceae</taxon>
        <taxon>Pseudomonas</taxon>
    </lineage>
</organism>
<evidence type="ECO:0000256" key="8">
    <source>
        <dbReference type="ARBA" id="ARBA00022989"/>
    </source>
</evidence>
<feature type="domain" description="HAMP" evidence="12">
    <location>
        <begin position="179"/>
        <end position="232"/>
    </location>
</feature>
<gene>
    <name evidence="13" type="ORF">CUN61_22020</name>
</gene>
<evidence type="ECO:0000259" key="12">
    <source>
        <dbReference type="PROSITE" id="PS50885"/>
    </source>
</evidence>
<dbReference type="InterPro" id="IPR005467">
    <property type="entry name" value="His_kinase_dom"/>
</dbReference>
<evidence type="ECO:0000256" key="3">
    <source>
        <dbReference type="ARBA" id="ARBA00012438"/>
    </source>
</evidence>
<dbReference type="GO" id="GO:0000155">
    <property type="term" value="F:phosphorelay sensor kinase activity"/>
    <property type="evidence" value="ECO:0007669"/>
    <property type="project" value="InterPro"/>
</dbReference>
<keyword evidence="10" id="KW-0472">Membrane</keyword>
<dbReference type="CDD" id="cd06225">
    <property type="entry name" value="HAMP"/>
    <property type="match status" value="1"/>
</dbReference>
<keyword evidence="5" id="KW-0808">Transferase</keyword>
<dbReference type="Pfam" id="PF00672">
    <property type="entry name" value="HAMP"/>
    <property type="match status" value="1"/>
</dbReference>
<keyword evidence="4" id="KW-0597">Phosphoprotein</keyword>
<dbReference type="GO" id="GO:0005886">
    <property type="term" value="C:plasma membrane"/>
    <property type="evidence" value="ECO:0007669"/>
    <property type="project" value="TreeGrafter"/>
</dbReference>
<dbReference type="SUPFAM" id="SSF55874">
    <property type="entry name" value="ATPase domain of HSP90 chaperone/DNA topoisomerase II/histidine kinase"/>
    <property type="match status" value="1"/>
</dbReference>
<dbReference type="InterPro" id="IPR036097">
    <property type="entry name" value="HisK_dim/P_sf"/>
</dbReference>
<evidence type="ECO:0000256" key="7">
    <source>
        <dbReference type="ARBA" id="ARBA00022777"/>
    </source>
</evidence>
<dbReference type="InterPro" id="IPR003660">
    <property type="entry name" value="HAMP_dom"/>
</dbReference>
<feature type="transmembrane region" description="Helical" evidence="10">
    <location>
        <begin position="20"/>
        <end position="38"/>
    </location>
</feature>
<sequence length="464" mass="50786">MSSVRLSEIPRTISFRTGLLFLGLFGCSFLALFGYVYWQTAFYLKTEADTALYRQVESRSAQDPESQLREIRNHAEQDTEARVPHSLFDAQGQFIAGAIQQLPPFSAYDKPQEFDWRKPGGHQRPIRFIVHHLADGKTLLVAQDIHDIREFDELLIKALVSGGLLLLVVGLFGALVLGYSAHRRLDKVSRSIKVIIEGDLTGRLPIQGNNDDIDRLASVVNGMLDELERLMNEVKGVCDDIAHDLRTPLTRLIAGLERTQRRGLDEAQYAASIDAALVEAKALLLTFKALLRISEIENSARRSHFAPLDLNLISADATELYEPLAEERGISLTLNESQGPAVIAGDAQLLFDALCNLLDNAIKFCPDHSRVNLTVIADHGSVGIRVTDNGPGIAEGEREAVFRRLYRAEASRNTPGNGLGLSMVSAVARLHDLKLTVSDAAPGCRIELLGKTGSAGPSAPLGLV</sequence>
<dbReference type="EMBL" id="CP024767">
    <property type="protein sequence ID" value="QAY86464.1"/>
    <property type="molecule type" value="Genomic_DNA"/>
</dbReference>
<dbReference type="SUPFAM" id="SSF158472">
    <property type="entry name" value="HAMP domain-like"/>
    <property type="match status" value="1"/>
</dbReference>
<keyword evidence="14" id="KW-1185">Reference proteome</keyword>
<feature type="domain" description="Histidine kinase" evidence="11">
    <location>
        <begin position="240"/>
        <end position="448"/>
    </location>
</feature>
<comment type="catalytic activity">
    <reaction evidence="1">
        <text>ATP + protein L-histidine = ADP + protein N-phospho-L-histidine.</text>
        <dbReference type="EC" id="2.7.13.3"/>
    </reaction>
</comment>
<dbReference type="Gene3D" id="1.10.287.130">
    <property type="match status" value="1"/>
</dbReference>
<evidence type="ECO:0000256" key="10">
    <source>
        <dbReference type="SAM" id="Phobius"/>
    </source>
</evidence>
<evidence type="ECO:0000259" key="11">
    <source>
        <dbReference type="PROSITE" id="PS50109"/>
    </source>
</evidence>
<evidence type="ECO:0000313" key="14">
    <source>
        <dbReference type="Proteomes" id="UP000291121"/>
    </source>
</evidence>
<keyword evidence="7 13" id="KW-0418">Kinase</keyword>
<keyword evidence="9" id="KW-0902">Two-component regulatory system</keyword>
<proteinExistence type="predicted"/>
<comment type="subcellular location">
    <subcellularLocation>
        <location evidence="2">Membrane</location>
    </subcellularLocation>
</comment>
<dbReference type="AlphaFoldDB" id="A0A4V0YKA5"/>
<accession>A0A4V0YKA5</accession>
<keyword evidence="8 10" id="KW-1133">Transmembrane helix</keyword>
<evidence type="ECO:0000256" key="5">
    <source>
        <dbReference type="ARBA" id="ARBA00022679"/>
    </source>
</evidence>
<keyword evidence="6 10" id="KW-0812">Transmembrane</keyword>
<dbReference type="SMART" id="SM00387">
    <property type="entry name" value="HATPase_c"/>
    <property type="match status" value="1"/>
</dbReference>
<dbReference type="SMART" id="SM00304">
    <property type="entry name" value="HAMP"/>
    <property type="match status" value="1"/>
</dbReference>
<evidence type="ECO:0000256" key="2">
    <source>
        <dbReference type="ARBA" id="ARBA00004370"/>
    </source>
</evidence>
<evidence type="ECO:0000256" key="1">
    <source>
        <dbReference type="ARBA" id="ARBA00000085"/>
    </source>
</evidence>
<dbReference type="CDD" id="cd00082">
    <property type="entry name" value="HisKA"/>
    <property type="match status" value="1"/>
</dbReference>
<evidence type="ECO:0000313" key="13">
    <source>
        <dbReference type="EMBL" id="QAY86464.1"/>
    </source>
</evidence>
<reference evidence="13 14" key="1">
    <citation type="submission" date="2017-11" db="EMBL/GenBank/DDBJ databases">
        <title>Genome sequence of Pseudomonas arsenicoxydans ACM1.</title>
        <authorList>
            <person name="Nascimento F.X."/>
        </authorList>
    </citation>
    <scope>NUCLEOTIDE SEQUENCE [LARGE SCALE GENOMIC DNA]</scope>
    <source>
        <strain evidence="13 14">ACM1</strain>
    </source>
</reference>
<dbReference type="PANTHER" id="PTHR45436">
    <property type="entry name" value="SENSOR HISTIDINE KINASE YKOH"/>
    <property type="match status" value="1"/>
</dbReference>
<name>A0A4V0YKA5_9PSED</name>